<keyword evidence="2" id="KW-1185">Reference proteome</keyword>
<evidence type="ECO:0000313" key="1">
    <source>
        <dbReference type="EMBL" id="MBE9076814.1"/>
    </source>
</evidence>
<gene>
    <name evidence="1" type="ORF">IQ241_05810</name>
</gene>
<comment type="caution">
    <text evidence="1">The sequence shown here is derived from an EMBL/GenBank/DDBJ whole genome shotgun (WGS) entry which is preliminary data.</text>
</comment>
<reference evidence="1" key="1">
    <citation type="submission" date="2020-10" db="EMBL/GenBank/DDBJ databases">
        <authorList>
            <person name="Castelo-Branco R."/>
            <person name="Eusebio N."/>
            <person name="Adriana R."/>
            <person name="Vieira A."/>
            <person name="Brugerolle De Fraissinette N."/>
            <person name="Rezende De Castro R."/>
            <person name="Schneider M.P."/>
            <person name="Vasconcelos V."/>
            <person name="Leao P.N."/>
        </authorList>
    </citation>
    <scope>NUCLEOTIDE SEQUENCE</scope>
    <source>
        <strain evidence="1">LEGE 07310</strain>
    </source>
</reference>
<dbReference type="RefSeq" id="WP_193905473.1">
    <property type="nucleotide sequence ID" value="NZ_JADEXG010000009.1"/>
</dbReference>
<dbReference type="Proteomes" id="UP000636505">
    <property type="component" value="Unassembled WGS sequence"/>
</dbReference>
<evidence type="ECO:0000313" key="2">
    <source>
        <dbReference type="Proteomes" id="UP000636505"/>
    </source>
</evidence>
<protein>
    <submittedName>
        <fullName evidence="1">Uncharacterized protein</fullName>
    </submittedName>
</protein>
<proteinExistence type="predicted"/>
<dbReference type="EMBL" id="JADEXG010000009">
    <property type="protein sequence ID" value="MBE9076814.1"/>
    <property type="molecule type" value="Genomic_DNA"/>
</dbReference>
<name>A0A8J7ABY2_9CYAN</name>
<accession>A0A8J7ABY2</accession>
<organism evidence="1 2">
    <name type="scientific">Vasconcelosia minhoensis LEGE 07310</name>
    <dbReference type="NCBI Taxonomy" id="915328"/>
    <lineage>
        <taxon>Bacteria</taxon>
        <taxon>Bacillati</taxon>
        <taxon>Cyanobacteriota</taxon>
        <taxon>Cyanophyceae</taxon>
        <taxon>Nodosilineales</taxon>
        <taxon>Cymatolegaceae</taxon>
        <taxon>Vasconcelosia</taxon>
        <taxon>Vasconcelosia minhoensis</taxon>
    </lineage>
</organism>
<dbReference type="AlphaFoldDB" id="A0A8J7ABY2"/>
<sequence>MSRYTESIVIEAEQRRQQIAIAAKAAVDDYSTNGELTAFTALDGKDVYDSPGGELKLVNFDASKRNQKKWQ</sequence>